<comment type="caution">
    <text evidence="2">The sequence shown here is derived from an EMBL/GenBank/DDBJ whole genome shotgun (WGS) entry which is preliminary data.</text>
</comment>
<feature type="compositionally biased region" description="Basic and acidic residues" evidence="1">
    <location>
        <begin position="44"/>
        <end position="63"/>
    </location>
</feature>
<protein>
    <submittedName>
        <fullName evidence="2">Uncharacterized protein</fullName>
    </submittedName>
</protein>
<feature type="region of interest" description="Disordered" evidence="1">
    <location>
        <begin position="1"/>
        <end position="81"/>
    </location>
</feature>
<accession>A0AAN7CK25</accession>
<reference evidence="2" key="1">
    <citation type="journal article" date="2023" name="Mol. Phylogenet. Evol.">
        <title>Genome-scale phylogeny and comparative genomics of the fungal order Sordariales.</title>
        <authorList>
            <person name="Hensen N."/>
            <person name="Bonometti L."/>
            <person name="Westerberg I."/>
            <person name="Brannstrom I.O."/>
            <person name="Guillou S."/>
            <person name="Cros-Aarteil S."/>
            <person name="Calhoun S."/>
            <person name="Haridas S."/>
            <person name="Kuo A."/>
            <person name="Mondo S."/>
            <person name="Pangilinan J."/>
            <person name="Riley R."/>
            <person name="LaButti K."/>
            <person name="Andreopoulos B."/>
            <person name="Lipzen A."/>
            <person name="Chen C."/>
            <person name="Yan M."/>
            <person name="Daum C."/>
            <person name="Ng V."/>
            <person name="Clum A."/>
            <person name="Steindorff A."/>
            <person name="Ohm R.A."/>
            <person name="Martin F."/>
            <person name="Silar P."/>
            <person name="Natvig D.O."/>
            <person name="Lalanne C."/>
            <person name="Gautier V."/>
            <person name="Ament-Velasquez S.L."/>
            <person name="Kruys A."/>
            <person name="Hutchinson M.I."/>
            <person name="Powell A.J."/>
            <person name="Barry K."/>
            <person name="Miller A.N."/>
            <person name="Grigoriev I.V."/>
            <person name="Debuchy R."/>
            <person name="Gladieux P."/>
            <person name="Hiltunen Thoren M."/>
            <person name="Johannesson H."/>
        </authorList>
    </citation>
    <scope>NUCLEOTIDE SEQUENCE</scope>
    <source>
        <strain evidence="2">CBS 359.72</strain>
    </source>
</reference>
<dbReference type="AlphaFoldDB" id="A0AAN7CK25"/>
<proteinExistence type="predicted"/>
<dbReference type="EMBL" id="MU857803">
    <property type="protein sequence ID" value="KAK4243564.1"/>
    <property type="molecule type" value="Genomic_DNA"/>
</dbReference>
<dbReference type="Proteomes" id="UP001303647">
    <property type="component" value="Unassembled WGS sequence"/>
</dbReference>
<keyword evidence="3" id="KW-1185">Reference proteome</keyword>
<evidence type="ECO:0000313" key="2">
    <source>
        <dbReference type="EMBL" id="KAK4243564.1"/>
    </source>
</evidence>
<evidence type="ECO:0000256" key="1">
    <source>
        <dbReference type="SAM" id="MobiDB-lite"/>
    </source>
</evidence>
<gene>
    <name evidence="2" type="ORF">C7999DRAFT_36109</name>
</gene>
<evidence type="ECO:0000313" key="3">
    <source>
        <dbReference type="Proteomes" id="UP001303647"/>
    </source>
</evidence>
<name>A0AAN7CK25_9PEZI</name>
<sequence>MWKNARSRSPRKRSAPWSADTAGAEESLSLFDSGYFGTDTSENDGCHNDELGPAERQEEEPRGRSRKRRLSFEEEQDCKDSGWSRLRRKMLLLIYSWIPRS</sequence>
<feature type="compositionally biased region" description="Basic residues" evidence="1">
    <location>
        <begin position="1"/>
        <end position="14"/>
    </location>
</feature>
<organism evidence="2 3">
    <name type="scientific">Corynascus novoguineensis</name>
    <dbReference type="NCBI Taxonomy" id="1126955"/>
    <lineage>
        <taxon>Eukaryota</taxon>
        <taxon>Fungi</taxon>
        <taxon>Dikarya</taxon>
        <taxon>Ascomycota</taxon>
        <taxon>Pezizomycotina</taxon>
        <taxon>Sordariomycetes</taxon>
        <taxon>Sordariomycetidae</taxon>
        <taxon>Sordariales</taxon>
        <taxon>Chaetomiaceae</taxon>
        <taxon>Corynascus</taxon>
    </lineage>
</organism>
<reference evidence="2" key="2">
    <citation type="submission" date="2023-05" db="EMBL/GenBank/DDBJ databases">
        <authorList>
            <consortium name="Lawrence Berkeley National Laboratory"/>
            <person name="Steindorff A."/>
            <person name="Hensen N."/>
            <person name="Bonometti L."/>
            <person name="Westerberg I."/>
            <person name="Brannstrom I.O."/>
            <person name="Guillou S."/>
            <person name="Cros-Aarteil S."/>
            <person name="Calhoun S."/>
            <person name="Haridas S."/>
            <person name="Kuo A."/>
            <person name="Mondo S."/>
            <person name="Pangilinan J."/>
            <person name="Riley R."/>
            <person name="Labutti K."/>
            <person name="Andreopoulos B."/>
            <person name="Lipzen A."/>
            <person name="Chen C."/>
            <person name="Yanf M."/>
            <person name="Daum C."/>
            <person name="Ng V."/>
            <person name="Clum A."/>
            <person name="Ohm R."/>
            <person name="Martin F."/>
            <person name="Silar P."/>
            <person name="Natvig D."/>
            <person name="Lalanne C."/>
            <person name="Gautier V."/>
            <person name="Ament-Velasquez S.L."/>
            <person name="Kruys A."/>
            <person name="Hutchinson M.I."/>
            <person name="Powell A.J."/>
            <person name="Barry K."/>
            <person name="Miller A.N."/>
            <person name="Grigoriev I.V."/>
            <person name="Debuchy R."/>
            <person name="Gladieux P."/>
            <person name="Thoren M.H."/>
            <person name="Johannesson H."/>
        </authorList>
    </citation>
    <scope>NUCLEOTIDE SEQUENCE</scope>
    <source>
        <strain evidence="2">CBS 359.72</strain>
    </source>
</reference>